<dbReference type="HOGENOM" id="CLU_051078_1_0_10"/>
<dbReference type="Proteomes" id="UP000004690">
    <property type="component" value="Unassembled WGS sequence"/>
</dbReference>
<feature type="transmembrane region" description="Helical" evidence="8">
    <location>
        <begin position="44"/>
        <end position="64"/>
    </location>
</feature>
<dbReference type="GO" id="GO:0140911">
    <property type="term" value="F:pore-forming activity"/>
    <property type="evidence" value="ECO:0007669"/>
    <property type="project" value="InterPro"/>
</dbReference>
<gene>
    <name evidence="9" type="ORF">JoomaDRAFT_2537</name>
</gene>
<dbReference type="AlphaFoldDB" id="I3C7C3"/>
<dbReference type="NCBIfam" id="TIGR01065">
    <property type="entry name" value="hlyIII"/>
    <property type="match status" value="1"/>
</dbReference>
<evidence type="ECO:0000313" key="10">
    <source>
        <dbReference type="Proteomes" id="UP000004690"/>
    </source>
</evidence>
<feature type="transmembrane region" description="Helical" evidence="8">
    <location>
        <begin position="104"/>
        <end position="123"/>
    </location>
</feature>
<dbReference type="InterPro" id="IPR005744">
    <property type="entry name" value="Hy-lIII"/>
</dbReference>
<dbReference type="EMBL" id="JH651379">
    <property type="protein sequence ID" value="EIJ39516.1"/>
    <property type="molecule type" value="Genomic_DNA"/>
</dbReference>
<dbReference type="InterPro" id="IPR004254">
    <property type="entry name" value="AdipoR/HlyIII-related"/>
</dbReference>
<organism evidence="9 10">
    <name type="scientific">Galbibacter orientalis DSM 19592</name>
    <dbReference type="NCBI Taxonomy" id="926559"/>
    <lineage>
        <taxon>Bacteria</taxon>
        <taxon>Pseudomonadati</taxon>
        <taxon>Bacteroidota</taxon>
        <taxon>Flavobacteriia</taxon>
        <taxon>Flavobacteriales</taxon>
        <taxon>Flavobacteriaceae</taxon>
        <taxon>Galbibacter</taxon>
    </lineage>
</organism>
<feature type="transmembrane region" description="Helical" evidence="8">
    <location>
        <begin position="12"/>
        <end position="32"/>
    </location>
</feature>
<dbReference type="GO" id="GO:0005886">
    <property type="term" value="C:plasma membrane"/>
    <property type="evidence" value="ECO:0007669"/>
    <property type="project" value="UniProtKB-SubCell"/>
</dbReference>
<dbReference type="PANTHER" id="PTHR20855">
    <property type="entry name" value="ADIPOR/PROGESTIN RECEPTOR-RELATED"/>
    <property type="match status" value="1"/>
</dbReference>
<evidence type="ECO:0000256" key="1">
    <source>
        <dbReference type="ARBA" id="ARBA00004651"/>
    </source>
</evidence>
<reference evidence="9 10" key="1">
    <citation type="submission" date="2012-02" db="EMBL/GenBank/DDBJ databases">
        <title>Improved High-Quality Draft genome of Joostella marina DSM 19592.</title>
        <authorList>
            <consortium name="US DOE Joint Genome Institute (JGI-PGF)"/>
            <person name="Lucas S."/>
            <person name="Copeland A."/>
            <person name="Lapidus A."/>
            <person name="Bruce D."/>
            <person name="Goodwin L."/>
            <person name="Pitluck S."/>
            <person name="Peters L."/>
            <person name="Chertkov O."/>
            <person name="Ovchinnikova G."/>
            <person name="Kyrpides N."/>
            <person name="Mavromatis K."/>
            <person name="Detter J.C."/>
            <person name="Han C."/>
            <person name="Land M."/>
            <person name="Hauser L."/>
            <person name="Markowitz V."/>
            <person name="Cheng J.-F."/>
            <person name="Hugenholtz P."/>
            <person name="Woyke T."/>
            <person name="Wu D."/>
            <person name="Tindall B."/>
            <person name="Brambilla E."/>
            <person name="Klenk H.-P."/>
            <person name="Eisen J.A."/>
        </authorList>
    </citation>
    <scope>NUCLEOTIDE SEQUENCE [LARGE SCALE GENOMIC DNA]</scope>
    <source>
        <strain evidence="9 10">DSM 19592</strain>
    </source>
</reference>
<dbReference type="PANTHER" id="PTHR20855:SF3">
    <property type="entry name" value="LD03007P"/>
    <property type="match status" value="1"/>
</dbReference>
<evidence type="ECO:0000256" key="4">
    <source>
        <dbReference type="ARBA" id="ARBA00022692"/>
    </source>
</evidence>
<sequence>MKQSAKEEYWNVLTHGVGALLSVVGLMLLIFYNSNKTSYATLSIWIYGLSAFLLFSISTIYHYVKSVETKNLLRKFDHISIYFLIAGTYTPICLIPLANGIGWYFFWIVWGITAIGIILKLFFTGRFEGLSLLLYLAMGWLIVFDFKNLMEVLSKNQLLLLVLGGVFYTVGVVFYAIKKIPFHHVIWHLFVLAGAIAHFFMILDVIRAY</sequence>
<keyword evidence="5 8" id="KW-1133">Transmembrane helix</keyword>
<feature type="binding site" evidence="7">
    <location>
        <position position="184"/>
    </location>
    <ligand>
        <name>Zn(2+)</name>
        <dbReference type="ChEBI" id="CHEBI:29105"/>
    </ligand>
</feature>
<dbReference type="eggNOG" id="COG1272">
    <property type="taxonomic scope" value="Bacteria"/>
</dbReference>
<keyword evidence="4 8" id="KW-0812">Transmembrane</keyword>
<protein>
    <submittedName>
        <fullName evidence="9">Channel protein, hemolysin III family</fullName>
    </submittedName>
</protein>
<evidence type="ECO:0000256" key="7">
    <source>
        <dbReference type="PIRSR" id="PIRSR604254-1"/>
    </source>
</evidence>
<dbReference type="RefSeq" id="WP_008613016.1">
    <property type="nucleotide sequence ID" value="NZ_JH651379.1"/>
</dbReference>
<feature type="transmembrane region" description="Helical" evidence="8">
    <location>
        <begin position="184"/>
        <end position="203"/>
    </location>
</feature>
<feature type="transmembrane region" description="Helical" evidence="8">
    <location>
        <begin position="130"/>
        <end position="146"/>
    </location>
</feature>
<keyword evidence="10" id="KW-1185">Reference proteome</keyword>
<evidence type="ECO:0000256" key="6">
    <source>
        <dbReference type="ARBA" id="ARBA00023136"/>
    </source>
</evidence>
<evidence type="ECO:0000256" key="8">
    <source>
        <dbReference type="SAM" id="Phobius"/>
    </source>
</evidence>
<evidence type="ECO:0000256" key="2">
    <source>
        <dbReference type="ARBA" id="ARBA00008488"/>
    </source>
</evidence>
<accession>I3C7C3</accession>
<evidence type="ECO:0000256" key="3">
    <source>
        <dbReference type="ARBA" id="ARBA00022475"/>
    </source>
</evidence>
<feature type="binding site" evidence="7">
    <location>
        <position position="62"/>
    </location>
    <ligand>
        <name>Zn(2+)</name>
        <dbReference type="ChEBI" id="CHEBI:29105"/>
    </ligand>
</feature>
<evidence type="ECO:0000256" key="5">
    <source>
        <dbReference type="ARBA" id="ARBA00022989"/>
    </source>
</evidence>
<feature type="transmembrane region" description="Helical" evidence="8">
    <location>
        <begin position="76"/>
        <end position="98"/>
    </location>
</feature>
<comment type="subcellular location">
    <subcellularLocation>
        <location evidence="1">Cell membrane</location>
        <topology evidence="1">Multi-pass membrane protein</topology>
    </subcellularLocation>
</comment>
<dbReference type="OrthoDB" id="9813689at2"/>
<feature type="transmembrane region" description="Helical" evidence="8">
    <location>
        <begin position="158"/>
        <end position="177"/>
    </location>
</feature>
<keyword evidence="3" id="KW-1003">Cell membrane</keyword>
<name>I3C7C3_9FLAO</name>
<keyword evidence="7" id="KW-0479">Metal-binding</keyword>
<keyword evidence="6 8" id="KW-0472">Membrane</keyword>
<proteinExistence type="inferred from homology"/>
<comment type="similarity">
    <text evidence="2">Belongs to the UPF0073 (Hly-III) family.</text>
</comment>
<feature type="binding site" evidence="7">
    <location>
        <position position="188"/>
    </location>
    <ligand>
        <name>Zn(2+)</name>
        <dbReference type="ChEBI" id="CHEBI:29105"/>
    </ligand>
</feature>
<keyword evidence="7" id="KW-0862">Zinc</keyword>
<evidence type="ECO:0000313" key="9">
    <source>
        <dbReference type="EMBL" id="EIJ39516.1"/>
    </source>
</evidence>
<dbReference type="Pfam" id="PF03006">
    <property type="entry name" value="HlyIII"/>
    <property type="match status" value="1"/>
</dbReference>
<dbReference type="GO" id="GO:0046872">
    <property type="term" value="F:metal ion binding"/>
    <property type="evidence" value="ECO:0007669"/>
    <property type="project" value="UniProtKB-KW"/>
</dbReference>